<reference evidence="1" key="1">
    <citation type="submission" date="2014-11" db="EMBL/GenBank/DDBJ databases">
        <authorList>
            <person name="Amaro Gonzalez C."/>
        </authorList>
    </citation>
    <scope>NUCLEOTIDE SEQUENCE</scope>
</reference>
<organism evidence="1">
    <name type="scientific">Anguilla anguilla</name>
    <name type="common">European freshwater eel</name>
    <name type="synonym">Muraena anguilla</name>
    <dbReference type="NCBI Taxonomy" id="7936"/>
    <lineage>
        <taxon>Eukaryota</taxon>
        <taxon>Metazoa</taxon>
        <taxon>Chordata</taxon>
        <taxon>Craniata</taxon>
        <taxon>Vertebrata</taxon>
        <taxon>Euteleostomi</taxon>
        <taxon>Actinopterygii</taxon>
        <taxon>Neopterygii</taxon>
        <taxon>Teleostei</taxon>
        <taxon>Anguilliformes</taxon>
        <taxon>Anguillidae</taxon>
        <taxon>Anguilla</taxon>
    </lineage>
</organism>
<dbReference type="AlphaFoldDB" id="A0A0E9S6T8"/>
<name>A0A0E9S6T8_ANGAN</name>
<accession>A0A0E9S6T8</accession>
<sequence length="24" mass="2732">MDLIQPSTQSPSSIHLFEFQISII</sequence>
<protein>
    <submittedName>
        <fullName evidence="1">Uncharacterized protein</fullName>
    </submittedName>
</protein>
<proteinExistence type="predicted"/>
<reference evidence="1" key="2">
    <citation type="journal article" date="2015" name="Fish Shellfish Immunol.">
        <title>Early steps in the European eel (Anguilla anguilla)-Vibrio vulnificus interaction in the gills: Role of the RtxA13 toxin.</title>
        <authorList>
            <person name="Callol A."/>
            <person name="Pajuelo D."/>
            <person name="Ebbesson L."/>
            <person name="Teles M."/>
            <person name="MacKenzie S."/>
            <person name="Amaro C."/>
        </authorList>
    </citation>
    <scope>NUCLEOTIDE SEQUENCE</scope>
</reference>
<evidence type="ECO:0000313" key="1">
    <source>
        <dbReference type="EMBL" id="JAH36917.1"/>
    </source>
</evidence>
<dbReference type="EMBL" id="GBXM01071660">
    <property type="protein sequence ID" value="JAH36917.1"/>
    <property type="molecule type" value="Transcribed_RNA"/>
</dbReference>